<keyword evidence="4" id="KW-1185">Reference proteome</keyword>
<evidence type="ECO:0000313" key="3">
    <source>
        <dbReference type="EMBL" id="EFN58852.1"/>
    </source>
</evidence>
<feature type="signal peptide" evidence="2">
    <location>
        <begin position="1"/>
        <end position="25"/>
    </location>
</feature>
<dbReference type="AlphaFoldDB" id="E1Z614"/>
<feature type="chain" id="PRO_5003155996" evidence="2">
    <location>
        <begin position="26"/>
        <end position="194"/>
    </location>
</feature>
<accession>E1Z614</accession>
<name>E1Z614_CHLVA</name>
<dbReference type="InParanoid" id="E1Z614"/>
<evidence type="ECO:0000256" key="2">
    <source>
        <dbReference type="SAM" id="SignalP"/>
    </source>
</evidence>
<organism evidence="4">
    <name type="scientific">Chlorella variabilis</name>
    <name type="common">Green alga</name>
    <dbReference type="NCBI Taxonomy" id="554065"/>
    <lineage>
        <taxon>Eukaryota</taxon>
        <taxon>Viridiplantae</taxon>
        <taxon>Chlorophyta</taxon>
        <taxon>core chlorophytes</taxon>
        <taxon>Trebouxiophyceae</taxon>
        <taxon>Chlorellales</taxon>
        <taxon>Chlorellaceae</taxon>
        <taxon>Chlorella clade</taxon>
        <taxon>Chlorella</taxon>
    </lineage>
</organism>
<dbReference type="EMBL" id="GL433837">
    <property type="protein sequence ID" value="EFN58852.1"/>
    <property type="molecule type" value="Genomic_DNA"/>
</dbReference>
<keyword evidence="2" id="KW-0732">Signal</keyword>
<evidence type="ECO:0000256" key="1">
    <source>
        <dbReference type="SAM" id="MobiDB-lite"/>
    </source>
</evidence>
<dbReference type="KEGG" id="cvr:CHLNCDRAFT_56934"/>
<dbReference type="Proteomes" id="UP000008141">
    <property type="component" value="Unassembled WGS sequence"/>
</dbReference>
<dbReference type="GeneID" id="17358183"/>
<sequence length="194" mass="21110">MVKTRMMSAALVALLLCSQLVSVHASLPLILAGTTLVAGLFSGGDCGGVFGTSPTCKCRNFFLVVRSGTRDGKERGAHLNFTRTSFEGGQQCQISTPTRVKPGESTGIQVGNRGRTYATGVEADVYYNVLSRDGKSRVELGQYIAGDTGAAVEYHVFYDRDGDQRQDRRLLSHDEYDPRPLSNRRMLGQLGLQD</sequence>
<gene>
    <name evidence="3" type="ORF">CHLNCDRAFT_56934</name>
</gene>
<dbReference type="RefSeq" id="XP_005850954.1">
    <property type="nucleotide sequence ID" value="XM_005850892.1"/>
</dbReference>
<protein>
    <submittedName>
        <fullName evidence="3">Uncharacterized protein</fullName>
    </submittedName>
</protein>
<evidence type="ECO:0000313" key="4">
    <source>
        <dbReference type="Proteomes" id="UP000008141"/>
    </source>
</evidence>
<reference evidence="3 4" key="1">
    <citation type="journal article" date="2010" name="Plant Cell">
        <title>The Chlorella variabilis NC64A genome reveals adaptation to photosymbiosis, coevolution with viruses, and cryptic sex.</title>
        <authorList>
            <person name="Blanc G."/>
            <person name="Duncan G."/>
            <person name="Agarkova I."/>
            <person name="Borodovsky M."/>
            <person name="Gurnon J."/>
            <person name="Kuo A."/>
            <person name="Lindquist E."/>
            <person name="Lucas S."/>
            <person name="Pangilinan J."/>
            <person name="Polle J."/>
            <person name="Salamov A."/>
            <person name="Terry A."/>
            <person name="Yamada T."/>
            <person name="Dunigan D.D."/>
            <person name="Grigoriev I.V."/>
            <person name="Claverie J.M."/>
            <person name="Van Etten J.L."/>
        </authorList>
    </citation>
    <scope>NUCLEOTIDE SEQUENCE [LARGE SCALE GENOMIC DNA]</scope>
    <source>
        <strain evidence="3 4">NC64A</strain>
    </source>
</reference>
<proteinExistence type="predicted"/>
<feature type="region of interest" description="Disordered" evidence="1">
    <location>
        <begin position="174"/>
        <end position="194"/>
    </location>
</feature>